<feature type="transmembrane region" description="Helical" evidence="7">
    <location>
        <begin position="247"/>
        <end position="266"/>
    </location>
</feature>
<comment type="subcellular location">
    <subcellularLocation>
        <location evidence="1 7">Cell membrane</location>
        <topology evidence="1 7">Multi-pass membrane protein</topology>
    </subcellularLocation>
</comment>
<dbReference type="PROSITE" id="PS50928">
    <property type="entry name" value="ABC_TM1"/>
    <property type="match status" value="1"/>
</dbReference>
<feature type="transmembrane region" description="Helical" evidence="7">
    <location>
        <begin position="74"/>
        <end position="98"/>
    </location>
</feature>
<dbReference type="AlphaFoldDB" id="A0A9X2MX24"/>
<keyword evidence="6 7" id="KW-0472">Membrane</keyword>
<evidence type="ECO:0000256" key="4">
    <source>
        <dbReference type="ARBA" id="ARBA00022692"/>
    </source>
</evidence>
<feature type="transmembrane region" description="Helical" evidence="7">
    <location>
        <begin position="110"/>
        <end position="131"/>
    </location>
</feature>
<dbReference type="EMBL" id="JANIPJ010000037">
    <property type="protein sequence ID" value="MCR2807932.1"/>
    <property type="molecule type" value="Genomic_DNA"/>
</dbReference>
<proteinExistence type="inferred from homology"/>
<comment type="caution">
    <text evidence="9">The sequence shown here is derived from an EMBL/GenBank/DDBJ whole genome shotgun (WGS) entry which is preliminary data.</text>
</comment>
<name>A0A9X2MX24_9BACL</name>
<dbReference type="CDD" id="cd06261">
    <property type="entry name" value="TM_PBP2"/>
    <property type="match status" value="1"/>
</dbReference>
<dbReference type="GO" id="GO:0005886">
    <property type="term" value="C:plasma membrane"/>
    <property type="evidence" value="ECO:0007669"/>
    <property type="project" value="UniProtKB-SubCell"/>
</dbReference>
<evidence type="ECO:0000256" key="1">
    <source>
        <dbReference type="ARBA" id="ARBA00004651"/>
    </source>
</evidence>
<organism evidence="9 10">
    <name type="scientific">Paenibacillus soyae</name>
    <dbReference type="NCBI Taxonomy" id="2969249"/>
    <lineage>
        <taxon>Bacteria</taxon>
        <taxon>Bacillati</taxon>
        <taxon>Bacillota</taxon>
        <taxon>Bacilli</taxon>
        <taxon>Bacillales</taxon>
        <taxon>Paenibacillaceae</taxon>
        <taxon>Paenibacillus</taxon>
    </lineage>
</organism>
<feature type="domain" description="ABC transmembrane type-1" evidence="8">
    <location>
        <begin position="75"/>
        <end position="266"/>
    </location>
</feature>
<dbReference type="RefSeq" id="WP_257452880.1">
    <property type="nucleotide sequence ID" value="NZ_JANIPJ010000037.1"/>
</dbReference>
<accession>A0A9X2MX24</accession>
<feature type="transmembrane region" description="Helical" evidence="7">
    <location>
        <begin position="187"/>
        <end position="212"/>
    </location>
</feature>
<comment type="similarity">
    <text evidence="7">Belongs to the binding-protein-dependent transport system permease family.</text>
</comment>
<evidence type="ECO:0000313" key="9">
    <source>
        <dbReference type="EMBL" id="MCR2807932.1"/>
    </source>
</evidence>
<dbReference type="PANTHER" id="PTHR43744">
    <property type="entry name" value="ABC TRANSPORTER PERMEASE PROTEIN MG189-RELATED-RELATED"/>
    <property type="match status" value="1"/>
</dbReference>
<keyword evidence="10" id="KW-1185">Reference proteome</keyword>
<evidence type="ECO:0000256" key="6">
    <source>
        <dbReference type="ARBA" id="ARBA00023136"/>
    </source>
</evidence>
<reference evidence="9" key="1">
    <citation type="submission" date="2022-08" db="EMBL/GenBank/DDBJ databases">
        <title>The genomic sequence of strain Paenibacillus sp. SCIV0701.</title>
        <authorList>
            <person name="Zhao H."/>
        </authorList>
    </citation>
    <scope>NUCLEOTIDE SEQUENCE</scope>
    <source>
        <strain evidence="9">SCIV0701</strain>
    </source>
</reference>
<evidence type="ECO:0000259" key="8">
    <source>
        <dbReference type="PROSITE" id="PS50928"/>
    </source>
</evidence>
<feature type="transmembrane region" description="Helical" evidence="7">
    <location>
        <begin position="143"/>
        <end position="166"/>
    </location>
</feature>
<dbReference type="Gene3D" id="1.10.3720.10">
    <property type="entry name" value="MetI-like"/>
    <property type="match status" value="1"/>
</dbReference>
<keyword evidence="5 7" id="KW-1133">Transmembrane helix</keyword>
<dbReference type="InterPro" id="IPR000515">
    <property type="entry name" value="MetI-like"/>
</dbReference>
<dbReference type="GO" id="GO:0055085">
    <property type="term" value="P:transmembrane transport"/>
    <property type="evidence" value="ECO:0007669"/>
    <property type="project" value="InterPro"/>
</dbReference>
<evidence type="ECO:0000256" key="5">
    <source>
        <dbReference type="ARBA" id="ARBA00022989"/>
    </source>
</evidence>
<keyword evidence="4 7" id="KW-0812">Transmembrane</keyword>
<evidence type="ECO:0000313" key="10">
    <source>
        <dbReference type="Proteomes" id="UP001141950"/>
    </source>
</evidence>
<protein>
    <submittedName>
        <fullName evidence="9">Carbohydrate ABC transporter permease</fullName>
    </submittedName>
</protein>
<evidence type="ECO:0000256" key="2">
    <source>
        <dbReference type="ARBA" id="ARBA00022448"/>
    </source>
</evidence>
<feature type="transmembrane region" description="Helical" evidence="7">
    <location>
        <begin position="12"/>
        <end position="34"/>
    </location>
</feature>
<keyword evidence="2 7" id="KW-0813">Transport</keyword>
<keyword evidence="3" id="KW-1003">Cell membrane</keyword>
<evidence type="ECO:0000256" key="3">
    <source>
        <dbReference type="ARBA" id="ARBA00022475"/>
    </source>
</evidence>
<dbReference type="PANTHER" id="PTHR43744:SF8">
    <property type="entry name" value="SN-GLYCEROL-3-PHOSPHATE TRANSPORT SYSTEM PERMEASE PROTEIN UGPE"/>
    <property type="match status" value="1"/>
</dbReference>
<sequence>MGDSKAKKPVTSGSVILFAVTLVIAIVFAFPIFFNIMSAFKSNAEIMRDAISFPEGFYIESFKYLLTETEYPKAMLNSAILTLGSITAMIVIIPMAAYAIERTNTKWTNAVYVFFLFGMMVPFQVYMIPLFKQLNMMGLFGNLLGPIFIYIAGSVGFGVLLYTSFLKGVPREIEESAAIDGCTRIGIFWRIVFPLLGPVTASMVVLQGLGIWNDFLMPMLVLPSGETKTMIVELFYYVGEFSSRWDMIFAGTTMSLVPVLIAFLSLQKYFVKGVSSGAIKG</sequence>
<gene>
    <name evidence="9" type="ORF">NQZ67_29055</name>
</gene>
<dbReference type="InterPro" id="IPR035906">
    <property type="entry name" value="MetI-like_sf"/>
</dbReference>
<dbReference type="Pfam" id="PF00528">
    <property type="entry name" value="BPD_transp_1"/>
    <property type="match status" value="1"/>
</dbReference>
<dbReference type="Proteomes" id="UP001141950">
    <property type="component" value="Unassembled WGS sequence"/>
</dbReference>
<evidence type="ECO:0000256" key="7">
    <source>
        <dbReference type="RuleBase" id="RU363032"/>
    </source>
</evidence>
<dbReference type="SUPFAM" id="SSF161098">
    <property type="entry name" value="MetI-like"/>
    <property type="match status" value="1"/>
</dbReference>